<dbReference type="InterPro" id="IPR050832">
    <property type="entry name" value="Bact_Acetyltransf"/>
</dbReference>
<dbReference type="Gene3D" id="3.40.630.30">
    <property type="match status" value="2"/>
</dbReference>
<dbReference type="InterPro" id="IPR000182">
    <property type="entry name" value="GNAT_dom"/>
</dbReference>
<evidence type="ECO:0000259" key="4">
    <source>
        <dbReference type="PROSITE" id="PS51186"/>
    </source>
</evidence>
<dbReference type="CDD" id="cd04301">
    <property type="entry name" value="NAT_SF"/>
    <property type="match status" value="2"/>
</dbReference>
<evidence type="ECO:0000256" key="3">
    <source>
        <dbReference type="SAM" id="MobiDB-lite"/>
    </source>
</evidence>
<evidence type="ECO:0000313" key="5">
    <source>
        <dbReference type="EMBL" id="MFI1964804.1"/>
    </source>
</evidence>
<name>A0ABW7UQ90_9ACTN</name>
<comment type="caution">
    <text evidence="5">The sequence shown here is derived from an EMBL/GenBank/DDBJ whole genome shotgun (WGS) entry which is preliminary data.</text>
</comment>
<evidence type="ECO:0000313" key="6">
    <source>
        <dbReference type="Proteomes" id="UP001611548"/>
    </source>
</evidence>
<dbReference type="Proteomes" id="UP001611548">
    <property type="component" value="Unassembled WGS sequence"/>
</dbReference>
<dbReference type="RefSeq" id="WP_398718281.1">
    <property type="nucleotide sequence ID" value="NZ_JBIRWE010000004.1"/>
</dbReference>
<feature type="domain" description="N-acetyltransferase" evidence="4">
    <location>
        <begin position="1"/>
        <end position="132"/>
    </location>
</feature>
<accession>A0ABW7UQ90</accession>
<keyword evidence="2 5" id="KW-0012">Acyltransferase</keyword>
<dbReference type="PANTHER" id="PTHR43877:SF2">
    <property type="entry name" value="AMINOALKYLPHOSPHONATE N-ACETYLTRANSFERASE-RELATED"/>
    <property type="match status" value="1"/>
</dbReference>
<dbReference type="EC" id="2.3.1.-" evidence="5"/>
<feature type="region of interest" description="Disordered" evidence="3">
    <location>
        <begin position="1"/>
        <end position="20"/>
    </location>
</feature>
<dbReference type="PANTHER" id="PTHR43877">
    <property type="entry name" value="AMINOALKYLPHOSPHONATE N-ACETYLTRANSFERASE-RELATED-RELATED"/>
    <property type="match status" value="1"/>
</dbReference>
<sequence length="279" mass="30040">MTTTLRPTGPEQHGPDGQRTRTYEVCVNSRPAGTIRLAMDVRFGPTVGRIIDLRIDEGDRRRGRGTVAALAAEEVLRGWGCRAIEAAVPASATEALRLATVLGYTERNRNMAKKLSGPPPALPAGTEARPLDEREYAPWLAAAKEGYARSWIDRGVPADQARTKAEADHAALLPDGPRTPGAILRVLSHGGADVGVLWLSLAKPLPDDVDGYVFDVEVAADHRGRGHGRSLMLTAERECLTAGAGRLGLNVFAGNTPALRLYESLGYEPTRCHLFKPLI</sequence>
<organism evidence="5 6">
    <name type="scientific">Streptomyces pathocidini</name>
    <dbReference type="NCBI Taxonomy" id="1650571"/>
    <lineage>
        <taxon>Bacteria</taxon>
        <taxon>Bacillati</taxon>
        <taxon>Actinomycetota</taxon>
        <taxon>Actinomycetes</taxon>
        <taxon>Kitasatosporales</taxon>
        <taxon>Streptomycetaceae</taxon>
        <taxon>Streptomyces</taxon>
    </lineage>
</organism>
<feature type="domain" description="N-acetyltransferase" evidence="4">
    <location>
        <begin position="126"/>
        <end position="279"/>
    </location>
</feature>
<evidence type="ECO:0000256" key="1">
    <source>
        <dbReference type="ARBA" id="ARBA00022679"/>
    </source>
</evidence>
<keyword evidence="6" id="KW-1185">Reference proteome</keyword>
<proteinExistence type="predicted"/>
<reference evidence="5 6" key="1">
    <citation type="submission" date="2024-10" db="EMBL/GenBank/DDBJ databases">
        <title>The Natural Products Discovery Center: Release of the First 8490 Sequenced Strains for Exploring Actinobacteria Biosynthetic Diversity.</title>
        <authorList>
            <person name="Kalkreuter E."/>
            <person name="Kautsar S.A."/>
            <person name="Yang D."/>
            <person name="Bader C.D."/>
            <person name="Teijaro C.N."/>
            <person name="Fluegel L."/>
            <person name="Davis C.M."/>
            <person name="Simpson J.R."/>
            <person name="Lauterbach L."/>
            <person name="Steele A.D."/>
            <person name="Gui C."/>
            <person name="Meng S."/>
            <person name="Li G."/>
            <person name="Viehrig K."/>
            <person name="Ye F."/>
            <person name="Su P."/>
            <person name="Kiefer A.F."/>
            <person name="Nichols A."/>
            <person name="Cepeda A.J."/>
            <person name="Yan W."/>
            <person name="Fan B."/>
            <person name="Jiang Y."/>
            <person name="Adhikari A."/>
            <person name="Zheng C.-J."/>
            <person name="Schuster L."/>
            <person name="Cowan T.M."/>
            <person name="Smanski M.J."/>
            <person name="Chevrette M.G."/>
            <person name="De Carvalho L.P.S."/>
            <person name="Shen B."/>
        </authorList>
    </citation>
    <scope>NUCLEOTIDE SEQUENCE [LARGE SCALE GENOMIC DNA]</scope>
    <source>
        <strain evidence="5 6">NPDC020327</strain>
    </source>
</reference>
<dbReference type="PROSITE" id="PS51186">
    <property type="entry name" value="GNAT"/>
    <property type="match status" value="2"/>
</dbReference>
<dbReference type="GO" id="GO:0016746">
    <property type="term" value="F:acyltransferase activity"/>
    <property type="evidence" value="ECO:0007669"/>
    <property type="project" value="UniProtKB-KW"/>
</dbReference>
<protein>
    <submittedName>
        <fullName evidence="5">GNAT family N-acetyltransferase</fullName>
        <ecNumber evidence="5">2.3.1.-</ecNumber>
    </submittedName>
</protein>
<keyword evidence="1 5" id="KW-0808">Transferase</keyword>
<dbReference type="SUPFAM" id="SSF55729">
    <property type="entry name" value="Acyl-CoA N-acyltransferases (Nat)"/>
    <property type="match status" value="2"/>
</dbReference>
<dbReference type="InterPro" id="IPR016181">
    <property type="entry name" value="Acyl_CoA_acyltransferase"/>
</dbReference>
<dbReference type="EMBL" id="JBIRWE010000004">
    <property type="protein sequence ID" value="MFI1964804.1"/>
    <property type="molecule type" value="Genomic_DNA"/>
</dbReference>
<evidence type="ECO:0000256" key="2">
    <source>
        <dbReference type="ARBA" id="ARBA00023315"/>
    </source>
</evidence>
<dbReference type="Pfam" id="PF00583">
    <property type="entry name" value="Acetyltransf_1"/>
    <property type="match status" value="2"/>
</dbReference>
<gene>
    <name evidence="5" type="ORF">ACH429_11940</name>
</gene>